<keyword evidence="3" id="KW-1185">Reference proteome</keyword>
<dbReference type="SUPFAM" id="SSF53850">
    <property type="entry name" value="Periplasmic binding protein-like II"/>
    <property type="match status" value="1"/>
</dbReference>
<dbReference type="PANTHER" id="PTHR30290">
    <property type="entry name" value="PERIPLASMIC BINDING COMPONENT OF ABC TRANSPORTER"/>
    <property type="match status" value="1"/>
</dbReference>
<organism evidence="2 3">
    <name type="scientific">Neobacillus driksii</name>
    <dbReference type="NCBI Taxonomy" id="3035913"/>
    <lineage>
        <taxon>Bacteria</taxon>
        <taxon>Bacillati</taxon>
        <taxon>Bacillota</taxon>
        <taxon>Bacilli</taxon>
        <taxon>Bacillales</taxon>
        <taxon>Bacillaceae</taxon>
        <taxon>Neobacillus</taxon>
    </lineage>
</organism>
<gene>
    <name evidence="2" type="ORF">P5G62_010530</name>
</gene>
<dbReference type="InterPro" id="IPR000914">
    <property type="entry name" value="SBP_5_dom"/>
</dbReference>
<evidence type="ECO:0000313" key="2">
    <source>
        <dbReference type="EMBL" id="MFB3167544.1"/>
    </source>
</evidence>
<dbReference type="Pfam" id="PF00496">
    <property type="entry name" value="SBP_bac_5"/>
    <property type="match status" value="1"/>
</dbReference>
<protein>
    <submittedName>
        <fullName evidence="2">ABC transporter substrate-binding protein</fullName>
    </submittedName>
</protein>
<dbReference type="Gene3D" id="3.40.190.10">
    <property type="entry name" value="Periplasmic binding protein-like II"/>
    <property type="match status" value="1"/>
</dbReference>
<dbReference type="PIRSF" id="PIRSF002741">
    <property type="entry name" value="MppA"/>
    <property type="match status" value="1"/>
</dbReference>
<evidence type="ECO:0000313" key="3">
    <source>
        <dbReference type="Proteomes" id="UP001241748"/>
    </source>
</evidence>
<name>A0ABV4YTA9_9BACI</name>
<comment type="caution">
    <text evidence="2">The sequence shown here is derived from an EMBL/GenBank/DDBJ whole genome shotgun (WGS) entry which is preliminary data.</text>
</comment>
<dbReference type="Gene3D" id="3.10.105.10">
    <property type="entry name" value="Dipeptide-binding Protein, Domain 3"/>
    <property type="match status" value="1"/>
</dbReference>
<proteinExistence type="predicted"/>
<dbReference type="RefSeq" id="WP_306075069.1">
    <property type="nucleotide sequence ID" value="NZ_JAROBZ020000001.1"/>
</dbReference>
<dbReference type="EMBL" id="JAROBZ020000001">
    <property type="protein sequence ID" value="MFB3167544.1"/>
    <property type="molecule type" value="Genomic_DNA"/>
</dbReference>
<reference evidence="2 3" key="1">
    <citation type="submission" date="2024-05" db="EMBL/GenBank/DDBJ databases">
        <authorList>
            <person name="Venkateswaran K."/>
        </authorList>
    </citation>
    <scope>NUCLEOTIDE SEQUENCE [LARGE SCALE GENOMIC DNA]</scope>
    <source>
        <strain evidence="2 3">179-C4-2-HS</strain>
    </source>
</reference>
<dbReference type="InterPro" id="IPR030678">
    <property type="entry name" value="Peptide/Ni-bd"/>
</dbReference>
<feature type="domain" description="Solute-binding protein family 5" evidence="1">
    <location>
        <begin position="92"/>
        <end position="427"/>
    </location>
</feature>
<sequence>MNKKFKGLYIGLSLLVCFLLIITGCSSNKSVDNSNTNGTSKESGEKVLKIALNADATRLDPHFNSTASDLTVTQPIFNGLVRFKPGTVSGSEIEGDLAESWESNPEGTIWTFKLREGVHWHNGYGEFTSEDVKWTFERILDPTVGSRFHSELAVIEKVEAPDKYTAVIYLKQPDAAFLQRILMDGSAGAIVKKEAIEEAGEKSMTQPIGTGPFMMEEYKQGQGITLKKNPEYFRGEPKIDKIEYITMSDRNAVDVALEKGEIQMAVGETDQLWLQQAKGKQNWEVEFVDQEVYWGLFLNTTIKPLDDSKVRKAIAHAIDVEKYAKEVYGGGETGHTAGGPIGSSLFGAADLGIYEYDPELSKKLLAEAGYPDGLTLPKQFLSSRPNYVQMMTFIQEELRKVKIEMPLEKVDVATYGANIRQNLNGLVLYGRATKPHAAFALDDHYYGPSIVGKKTGKLNFSHYDKSDALIEQAAKEIDEKKAESLYQQIQQEIYDEYVVVPMTETKNVLVRNKNVDLGYQIKGTLNYFYTINENTDIK</sequence>
<dbReference type="PROSITE" id="PS51257">
    <property type="entry name" value="PROKAR_LIPOPROTEIN"/>
    <property type="match status" value="1"/>
</dbReference>
<dbReference type="Proteomes" id="UP001241748">
    <property type="component" value="Unassembled WGS sequence"/>
</dbReference>
<dbReference type="Gene3D" id="3.90.76.10">
    <property type="entry name" value="Dipeptide-binding Protein, Domain 1"/>
    <property type="match status" value="1"/>
</dbReference>
<accession>A0ABV4YTA9</accession>
<dbReference type="InterPro" id="IPR039424">
    <property type="entry name" value="SBP_5"/>
</dbReference>
<evidence type="ECO:0000259" key="1">
    <source>
        <dbReference type="Pfam" id="PF00496"/>
    </source>
</evidence>